<keyword evidence="1" id="KW-0614">Plasmid</keyword>
<proteinExistence type="predicted"/>
<evidence type="ECO:0000313" key="1">
    <source>
        <dbReference type="EMBL" id="VVV06839.1"/>
    </source>
</evidence>
<dbReference type="RefSeq" id="WP_176453935.1">
    <property type="nucleotide sequence ID" value="NZ_LR721752.1"/>
</dbReference>
<reference evidence="1" key="1">
    <citation type="submission" date="2019-09" db="EMBL/GenBank/DDBJ databases">
        <authorList>
            <person name="Hjerde E."/>
        </authorList>
    </citation>
    <scope>NUCLEOTIDE SEQUENCE [LARGE SCALE GENOMIC DNA]</scope>
    <source>
        <strain evidence="1">06/09/160</strain>
        <plasmid evidence="1">pAWOD_1</plasmid>
    </source>
</reference>
<dbReference type="AlphaFoldDB" id="A0A5Q4ZY97"/>
<gene>
    <name evidence="1" type="ORF">AW0309160_04333</name>
</gene>
<geneLocation type="plasmid" evidence="1">
    <name>pAWOD_1</name>
</geneLocation>
<sequence length="344" mass="39490">MKISKNGYEKLFKEFLNGGDTSAQSRKIFVKKHKLNDNTFRSKLAAWKKTNAYENWACQQTKSRSIKNEVVDNVTLLSKTAQISPGTVKIDRDARGRFIVGNTASELHGKHKAAFKKKMFDNDDEEALAECSLLDSVRVMQNQLNILNEVSSRRLREITALYATDKRITHNDTELTEFEAIQCVVSQTQKSSDSLLLRIATTQKQILEIDALAAKRPLLDLSAQTQLVTTLVLRIEEEKLDNRKACQLFLKNGLTPPVYFQKLAELEAKNAEDEIDDEKGLTVEEAEELRETSIIRRSEREERQRKLVERNNKIYEKVGNLGRESYTFSDDAIEEKEREEKNDK</sequence>
<name>A0A5Q4ZY97_9GAMM</name>
<protein>
    <submittedName>
        <fullName evidence="1">Uncharacterized protein</fullName>
    </submittedName>
</protein>
<dbReference type="EMBL" id="LR721752">
    <property type="protein sequence ID" value="VVV06839.1"/>
    <property type="molecule type" value="Genomic_DNA"/>
</dbReference>
<organism evidence="1">
    <name type="scientific">Aliivibrio wodanis</name>
    <dbReference type="NCBI Taxonomy" id="80852"/>
    <lineage>
        <taxon>Bacteria</taxon>
        <taxon>Pseudomonadati</taxon>
        <taxon>Pseudomonadota</taxon>
        <taxon>Gammaproteobacteria</taxon>
        <taxon>Vibrionales</taxon>
        <taxon>Vibrionaceae</taxon>
        <taxon>Aliivibrio</taxon>
    </lineage>
</organism>
<accession>A0A5Q4ZY97</accession>